<dbReference type="AlphaFoldDB" id="A0A7S3BWQ1"/>
<evidence type="ECO:0000256" key="1">
    <source>
        <dbReference type="SAM" id="MobiDB-lite"/>
    </source>
</evidence>
<organism evidence="2">
    <name type="scientific">Haptolina ericina</name>
    <dbReference type="NCBI Taxonomy" id="156174"/>
    <lineage>
        <taxon>Eukaryota</taxon>
        <taxon>Haptista</taxon>
        <taxon>Haptophyta</taxon>
        <taxon>Prymnesiophyceae</taxon>
        <taxon>Prymnesiales</taxon>
        <taxon>Prymnesiaceae</taxon>
        <taxon>Haptolina</taxon>
    </lineage>
</organism>
<feature type="compositionally biased region" description="Basic and acidic residues" evidence="1">
    <location>
        <begin position="16"/>
        <end position="35"/>
    </location>
</feature>
<sequence>MEDLANRASELEALVGEEREGRAAAERRAESSERALEQRCCNDDESFEAVLVADLAAMRESYEAKLAAAHAAAREESAVHRRELKTVNDARDLERRASEARMEAAMRASRPSTPRGLPIGLTPRGGR</sequence>
<proteinExistence type="predicted"/>
<reference evidence="2" key="1">
    <citation type="submission" date="2021-01" db="EMBL/GenBank/DDBJ databases">
        <authorList>
            <person name="Corre E."/>
            <person name="Pelletier E."/>
            <person name="Niang G."/>
            <person name="Scheremetjew M."/>
            <person name="Finn R."/>
            <person name="Kale V."/>
            <person name="Holt S."/>
            <person name="Cochrane G."/>
            <person name="Meng A."/>
            <person name="Brown T."/>
            <person name="Cohen L."/>
        </authorList>
    </citation>
    <scope>NUCLEOTIDE SEQUENCE</scope>
    <source>
        <strain evidence="2">CCMP281</strain>
    </source>
</reference>
<feature type="compositionally biased region" description="Basic and acidic residues" evidence="1">
    <location>
        <begin position="89"/>
        <end position="104"/>
    </location>
</feature>
<protein>
    <submittedName>
        <fullName evidence="2">Uncharacterized protein</fullName>
    </submittedName>
</protein>
<feature type="region of interest" description="Disordered" evidence="1">
    <location>
        <begin position="1"/>
        <end position="35"/>
    </location>
</feature>
<dbReference type="EMBL" id="HBHX01065995">
    <property type="protein sequence ID" value="CAE0146815.1"/>
    <property type="molecule type" value="Transcribed_RNA"/>
</dbReference>
<name>A0A7S3BWQ1_9EUKA</name>
<evidence type="ECO:0000313" key="2">
    <source>
        <dbReference type="EMBL" id="CAE0146815.1"/>
    </source>
</evidence>
<feature type="region of interest" description="Disordered" evidence="1">
    <location>
        <begin position="89"/>
        <end position="127"/>
    </location>
</feature>
<accession>A0A7S3BWQ1</accession>
<gene>
    <name evidence="2" type="ORF">HERI1096_LOCUS36537</name>
</gene>